<evidence type="ECO:0000313" key="1">
    <source>
        <dbReference type="EMBL" id="MTK20877.1"/>
    </source>
</evidence>
<dbReference type="OrthoDB" id="1654752at2"/>
<dbReference type="PANTHER" id="PTHR38468">
    <property type="entry name" value="SLL0939 PROTEIN"/>
    <property type="match status" value="1"/>
</dbReference>
<organism evidence="1 2">
    <name type="scientific">Turicibacter sanguinis</name>
    <dbReference type="NCBI Taxonomy" id="154288"/>
    <lineage>
        <taxon>Bacteria</taxon>
        <taxon>Bacillati</taxon>
        <taxon>Bacillota</taxon>
        <taxon>Erysipelotrichia</taxon>
        <taxon>Erysipelotrichales</taxon>
        <taxon>Turicibacteraceae</taxon>
        <taxon>Turicibacter</taxon>
    </lineage>
</organism>
<dbReference type="RefSeq" id="WP_006785472.1">
    <property type="nucleotide sequence ID" value="NZ_CABJBH010000001.1"/>
</dbReference>
<gene>
    <name evidence="1" type="ORF">GMA92_05525</name>
</gene>
<dbReference type="InterPro" id="IPR012427">
    <property type="entry name" value="DUF1622"/>
</dbReference>
<accession>A0A173U255</accession>
<dbReference type="PANTHER" id="PTHR38468:SF1">
    <property type="entry name" value="SLL0939 PROTEIN"/>
    <property type="match status" value="1"/>
</dbReference>
<comment type="caution">
    <text evidence="1">The sequence shown here is derived from an EMBL/GenBank/DDBJ whole genome shotgun (WGS) entry which is preliminary data.</text>
</comment>
<dbReference type="Pfam" id="PF07784">
    <property type="entry name" value="DUF1622"/>
    <property type="match status" value="1"/>
</dbReference>
<proteinExistence type="predicted"/>
<reference evidence="1 2" key="1">
    <citation type="journal article" date="2019" name="Nat. Med.">
        <title>A library of human gut bacterial isolates paired with longitudinal multiomics data enables mechanistic microbiome research.</title>
        <authorList>
            <person name="Poyet M."/>
            <person name="Groussin M."/>
            <person name="Gibbons S.M."/>
            <person name="Avila-Pacheco J."/>
            <person name="Jiang X."/>
            <person name="Kearney S.M."/>
            <person name="Perrotta A.R."/>
            <person name="Berdy B."/>
            <person name="Zhao S."/>
            <person name="Lieberman T.D."/>
            <person name="Swanson P.K."/>
            <person name="Smith M."/>
            <person name="Roesemann S."/>
            <person name="Alexander J.E."/>
            <person name="Rich S.A."/>
            <person name="Livny J."/>
            <person name="Vlamakis H."/>
            <person name="Clish C."/>
            <person name="Bullock K."/>
            <person name="Deik A."/>
            <person name="Scott J."/>
            <person name="Pierce K.A."/>
            <person name="Xavier R.J."/>
            <person name="Alm E.J."/>
        </authorList>
    </citation>
    <scope>NUCLEOTIDE SEQUENCE [LARGE SCALE GENOMIC DNA]</scope>
    <source>
        <strain evidence="1 2">BIOML-A198</strain>
    </source>
</reference>
<name>A0A173U255_9FIRM</name>
<dbReference type="GeneID" id="60057419"/>
<dbReference type="EMBL" id="WMQE01000009">
    <property type="protein sequence ID" value="MTK20877.1"/>
    <property type="molecule type" value="Genomic_DNA"/>
</dbReference>
<evidence type="ECO:0000313" key="2">
    <source>
        <dbReference type="Proteomes" id="UP000487649"/>
    </source>
</evidence>
<sequence>MVESIIDTILPIIISILEMMGILIITIGSFRAFYHYVRALLTKDAYPVKHQFANSMATGLEFKLAAEILKTVLIQSLNELIILGSIFLLRVLMTIVIQWEMKEDAKTNVKTE</sequence>
<protein>
    <submittedName>
        <fullName evidence="1">DUF1622 domain-containing protein</fullName>
    </submittedName>
</protein>
<dbReference type="Proteomes" id="UP000487649">
    <property type="component" value="Unassembled WGS sequence"/>
</dbReference>
<dbReference type="AlphaFoldDB" id="A0A173U255"/>